<dbReference type="SUPFAM" id="SSF51735">
    <property type="entry name" value="NAD(P)-binding Rossmann-fold domains"/>
    <property type="match status" value="2"/>
</dbReference>
<dbReference type="SMART" id="SM00825">
    <property type="entry name" value="PKS_KS"/>
    <property type="match status" value="1"/>
</dbReference>
<dbReference type="InterPro" id="IPR016035">
    <property type="entry name" value="Acyl_Trfase/lysoPLipase"/>
</dbReference>
<dbReference type="SMART" id="SM00823">
    <property type="entry name" value="PKS_PP"/>
    <property type="match status" value="1"/>
</dbReference>
<dbReference type="PANTHER" id="PTHR43775:SF37">
    <property type="entry name" value="SI:DKEY-61P9.11"/>
    <property type="match status" value="1"/>
</dbReference>
<keyword evidence="7" id="KW-1185">Reference proteome</keyword>
<evidence type="ECO:0000259" key="4">
    <source>
        <dbReference type="PROSITE" id="PS50075"/>
    </source>
</evidence>
<comment type="caution">
    <text evidence="6">The sequence shown here is derived from an EMBL/GenBank/DDBJ whole genome shotgun (WGS) entry which is preliminary data.</text>
</comment>
<dbReference type="SUPFAM" id="SSF51679">
    <property type="entry name" value="Bacterial luciferase-like"/>
    <property type="match status" value="1"/>
</dbReference>
<dbReference type="InterPro" id="IPR016039">
    <property type="entry name" value="Thiolase-like"/>
</dbReference>
<evidence type="ECO:0000313" key="6">
    <source>
        <dbReference type="EMBL" id="GAA3708700.1"/>
    </source>
</evidence>
<dbReference type="InterPro" id="IPR011251">
    <property type="entry name" value="Luciferase-like_dom"/>
</dbReference>
<keyword evidence="2" id="KW-0597">Phosphoprotein</keyword>
<dbReference type="Pfam" id="PF02801">
    <property type="entry name" value="Ketoacyl-synt_C"/>
    <property type="match status" value="1"/>
</dbReference>
<dbReference type="Pfam" id="PF08659">
    <property type="entry name" value="KR"/>
    <property type="match status" value="1"/>
</dbReference>
<dbReference type="Pfam" id="PF00296">
    <property type="entry name" value="Bac_luciferase"/>
    <property type="match status" value="1"/>
</dbReference>
<feature type="domain" description="Ketosynthase family 3 (KS3)" evidence="5">
    <location>
        <begin position="6"/>
        <end position="433"/>
    </location>
</feature>
<dbReference type="SUPFAM" id="SSF52151">
    <property type="entry name" value="FabD/lysophospholipase-like"/>
    <property type="match status" value="1"/>
</dbReference>
<dbReference type="SUPFAM" id="SSF47336">
    <property type="entry name" value="ACP-like"/>
    <property type="match status" value="1"/>
</dbReference>
<dbReference type="Pfam" id="PF00550">
    <property type="entry name" value="PP-binding"/>
    <property type="match status" value="1"/>
</dbReference>
<dbReference type="RefSeq" id="WP_344892960.1">
    <property type="nucleotide sequence ID" value="NZ_BAAAZP010000199.1"/>
</dbReference>
<protein>
    <recommendedName>
        <fullName evidence="8">Amino acid adenylation domain-containing protein/natural product biosynthesis luciferase-like monooxygenase domain-containing protein</fullName>
    </recommendedName>
</protein>
<dbReference type="InterPro" id="IPR013968">
    <property type="entry name" value="PKS_KR"/>
</dbReference>
<dbReference type="InterPro" id="IPR036661">
    <property type="entry name" value="Luciferase-like_sf"/>
</dbReference>
<sequence>MTDETSTQIAVIGMSARLPGAEDVTRFWENLRDGVDGLTRFSREELLAAGVSEEVADDPHYVPVNGRLADVDRFDAAFFGLSPREAEVMDPQQRLFLECAWAGLEHAGYVPRTFPGVIGVFAGAGMSSYLLSNLLGSPETIGRLGPQAVLHANDKDFLATRTSYKLGLTGPSVVVQTACSTSLVAVHFAVQSLLARESDLAMAGGVSISVPQDSGYFFEPGAIVSPDGVCRPFDADANGTVFGSGVGVVVLKRLEEAIEDRDTIYAVIRGTAVNNDGDDKVGFTAPSVAGQAAVISEALSVAGVPARTIQYVEAHGTATELGDPIEVAALTQAFAEETGERRFCGLGSVKSGVGHLNTAAGVTGLIKTVLALHHGEMPASLHFTRPNPQLKLDTSPFYVNAAHRSWPAADTPRRAGVSSFGVGGTNAHAVLEEAPALRQPPPDSGQRAELILLSGKSEAALARQAERLAAYCRAHPDTALRDIARTLIEGRERFDHRRAVVCRSVQELADALRSPAGGVRGAERRGAVFAFPGQGTQYAGMAARLYEREPVFRRVLDECATLLTGHLQGDLRDLVFGGSDELDQTAHTQPALFAVEYALAQLLIHWGVTPEAMIGHSLGEYVAACVAGVMSLPDALALVAARGRLMQALPPGDMLAVACSEEDLAPLLPPGVEPAAVNGPLACVVAGPPEAVEALLADLTGRGVAARRLRTSHAFHSAMMEPVLEEFRALVRSVRLAAPTLPYVSNVTGTWITADEATDPDYWVRHLRQTVRFWPGARLLAQDPSRVYLEVGPGESLSRAFTPQDAVFSTLRHDRPDEAEYLRERIGQAWAAGLQADWGGLVDPDARRIELPTYPFERTRFWVDPAEPAAVTRREPAGFYRVRWDDAPPAPLSGAPATWLVLADEGGTADELRSRLLASGQRVVLVRPGERFAAADGRYTVRPARRADYEALLDAVAPAGQDLLRVVHLWNLDPCEGFTERQERGYLSLTALAQALGPRAAIGAATVVVVSDRLFDLRPGDVVEPEQATILGPCLTMPQEFPQLSATALDVAAGDPLAVAGHVLAEAAAAEPVVAYRDGRRLVRRVERLTPPAAAAVRAGGTYLDVGPGREVRAGGTYLDVGPGREVRAGGTYLIVGPGRVGLTLAGHLARTARANVVLVGRTTLPAEAGAGPDEAAGRRIEALRDIERAGGQALYLAADVSDPEQMRACVRAAIDRFGALHGVIHAAKVERERMYAFLPEESAATSAAHLAVKAHGLHALDAALEGRDIDFRVVFSSITSLLGALGETAYTASNAFVDAFVAANPAWTGINCDRWDDERGVALFLRALAAGPGSLAESDEDLVERMRRARELTVAEAPAPVARPAGQAAYRAPGTPVEVAVAGMWRDLLGVDRVGADDDFFELGGHSLLAVQLVGRLREAYQVTLPLRDLLEWRTVAGVAAAVEAAVEAGRAGESVPVQPVPEAQPRRAVPVARPRQAAGRTGMRFSISFFAADESGDEDTYGDLLRAAEYADRNGFDAVWLPERHFHRFGGRYPSPSVLGAALAVRTRNIAIRAGSVVLPLHHPVRVAEEWSIVDNLSNGRVGLSVASGWQRDDFVLAAPGTYGTRKELMMERLETVRRLWAGDAVTLPRDDGQPTELRVFPKPRQAELPLWLTSSGSPETWTAAGARGLNVLTALISQSVEDLAQNIRRYRAARAEHGHDPGSGQVTLSLHTFIGESLDQARDTVRGPLRSYLSSHLELYRGMAESQGITLAGDDRQALLDFAFERYFSTSALMGTVETAAETVERLRAIGVDEIACQLDFGVDEPAMWTGLERLTRLKNRATPSPRLQDGRPRRSPVVTLQPDGDKPPFFCVHPVDGGVLGLRELAAHMGKDRPFHALQAPGLDGESAPATGVGELAALYAEAIREVRPDGPYLLGGWSFGGVVATEVARLLAAQGHRVPEVIMLDSRAPQQMSTQLTGLTDLLDRWEQAAEPPELGEQSVHAILLTDPHARVVCRAHIDAMRRHRPRPLTVPVVLVRAADQPDVFGNDPLMGWRELASAGMSTHVIPGDHFAMLRAPHVAELAGWLRERLG</sequence>
<dbReference type="InterPro" id="IPR020802">
    <property type="entry name" value="TesA-like"/>
</dbReference>
<dbReference type="InterPro" id="IPR057326">
    <property type="entry name" value="KR_dom"/>
</dbReference>
<dbReference type="SMART" id="SM00824">
    <property type="entry name" value="PKS_TE"/>
    <property type="match status" value="1"/>
</dbReference>
<dbReference type="InterPro" id="IPR014030">
    <property type="entry name" value="Ketoacyl_synth_N"/>
</dbReference>
<dbReference type="SMART" id="SM00827">
    <property type="entry name" value="PKS_AT"/>
    <property type="match status" value="1"/>
</dbReference>
<dbReference type="PROSITE" id="PS50075">
    <property type="entry name" value="CARRIER"/>
    <property type="match status" value="1"/>
</dbReference>
<dbReference type="SUPFAM" id="SSF53474">
    <property type="entry name" value="alpha/beta-Hydrolases"/>
    <property type="match status" value="1"/>
</dbReference>
<dbReference type="CDD" id="cd00833">
    <property type="entry name" value="PKS"/>
    <property type="match status" value="1"/>
</dbReference>
<dbReference type="PANTHER" id="PTHR43775">
    <property type="entry name" value="FATTY ACID SYNTHASE"/>
    <property type="match status" value="1"/>
</dbReference>
<dbReference type="Pfam" id="PF00109">
    <property type="entry name" value="ketoacyl-synt"/>
    <property type="match status" value="1"/>
</dbReference>
<dbReference type="InterPro" id="IPR020806">
    <property type="entry name" value="PKS_PP-bd"/>
</dbReference>
<dbReference type="Pfam" id="PF00698">
    <property type="entry name" value="Acyl_transf_1"/>
    <property type="match status" value="1"/>
</dbReference>
<dbReference type="InterPro" id="IPR014043">
    <property type="entry name" value="Acyl_transferase_dom"/>
</dbReference>
<dbReference type="SMART" id="SM00822">
    <property type="entry name" value="PKS_KR"/>
    <property type="match status" value="1"/>
</dbReference>
<keyword evidence="3" id="KW-0808">Transferase</keyword>
<dbReference type="PROSITE" id="PS00606">
    <property type="entry name" value="KS3_1"/>
    <property type="match status" value="1"/>
</dbReference>
<dbReference type="InterPro" id="IPR029058">
    <property type="entry name" value="AB_hydrolase_fold"/>
</dbReference>
<dbReference type="InterPro" id="IPR006162">
    <property type="entry name" value="Ppantetheine_attach_site"/>
</dbReference>
<dbReference type="EMBL" id="BAAAZP010000199">
    <property type="protein sequence ID" value="GAA3708700.1"/>
    <property type="molecule type" value="Genomic_DNA"/>
</dbReference>
<gene>
    <name evidence="6" type="ORF">GCM10022224_087750</name>
</gene>
<dbReference type="Gene3D" id="3.30.70.3290">
    <property type="match status" value="1"/>
</dbReference>
<dbReference type="Gene3D" id="3.20.20.30">
    <property type="entry name" value="Luciferase-like domain"/>
    <property type="match status" value="1"/>
</dbReference>
<dbReference type="Gene3D" id="3.40.50.720">
    <property type="entry name" value="NAD(P)-binding Rossmann-like Domain"/>
    <property type="match status" value="1"/>
</dbReference>
<accession>A0ABP7DT03</accession>
<dbReference type="SUPFAM" id="SSF53901">
    <property type="entry name" value="Thiolase-like"/>
    <property type="match status" value="1"/>
</dbReference>
<dbReference type="InterPro" id="IPR009081">
    <property type="entry name" value="PP-bd_ACP"/>
</dbReference>
<dbReference type="InterPro" id="IPR024011">
    <property type="entry name" value="Biosynth_lucif-like_mOase_dom"/>
</dbReference>
<dbReference type="Gene3D" id="3.40.366.10">
    <property type="entry name" value="Malonyl-Coenzyme A Acyl Carrier Protein, domain 2"/>
    <property type="match status" value="1"/>
</dbReference>
<proteinExistence type="predicted"/>
<feature type="domain" description="Carrier" evidence="4">
    <location>
        <begin position="1373"/>
        <end position="1448"/>
    </location>
</feature>
<dbReference type="InterPro" id="IPR001031">
    <property type="entry name" value="Thioesterase"/>
</dbReference>
<evidence type="ECO:0000256" key="3">
    <source>
        <dbReference type="ARBA" id="ARBA00022679"/>
    </source>
</evidence>
<keyword evidence="1" id="KW-0596">Phosphopantetheine</keyword>
<reference evidence="7" key="1">
    <citation type="journal article" date="2019" name="Int. J. Syst. Evol. Microbiol.">
        <title>The Global Catalogue of Microorganisms (GCM) 10K type strain sequencing project: providing services to taxonomists for standard genome sequencing and annotation.</title>
        <authorList>
            <consortium name="The Broad Institute Genomics Platform"/>
            <consortium name="The Broad Institute Genome Sequencing Center for Infectious Disease"/>
            <person name="Wu L."/>
            <person name="Ma J."/>
        </authorList>
    </citation>
    <scope>NUCLEOTIDE SEQUENCE [LARGE SCALE GENOMIC DNA]</scope>
    <source>
        <strain evidence="7">JCM 16904</strain>
    </source>
</reference>
<evidence type="ECO:0000313" key="7">
    <source>
        <dbReference type="Proteomes" id="UP001500902"/>
    </source>
</evidence>
<dbReference type="Gene3D" id="3.40.47.10">
    <property type="match status" value="1"/>
</dbReference>
<dbReference type="InterPro" id="IPR020841">
    <property type="entry name" value="PKS_Beta-ketoAc_synthase_dom"/>
</dbReference>
<dbReference type="InterPro" id="IPR050091">
    <property type="entry name" value="PKS_NRPS_Biosynth_Enz"/>
</dbReference>
<dbReference type="InterPro" id="IPR036736">
    <property type="entry name" value="ACP-like_sf"/>
</dbReference>
<evidence type="ECO:0000256" key="2">
    <source>
        <dbReference type="ARBA" id="ARBA00022553"/>
    </source>
</evidence>
<dbReference type="SUPFAM" id="SSF55048">
    <property type="entry name" value="Probable ACP-binding domain of malonyl-CoA ACP transacylase"/>
    <property type="match status" value="1"/>
</dbReference>
<dbReference type="InterPro" id="IPR016036">
    <property type="entry name" value="Malonyl_transacylase_ACP-bd"/>
</dbReference>
<dbReference type="PROSITE" id="PS52004">
    <property type="entry name" value="KS3_2"/>
    <property type="match status" value="1"/>
</dbReference>
<evidence type="ECO:0000259" key="5">
    <source>
        <dbReference type="PROSITE" id="PS52004"/>
    </source>
</evidence>
<dbReference type="Pfam" id="PF22621">
    <property type="entry name" value="CurL-like_PKS_C"/>
    <property type="match status" value="1"/>
</dbReference>
<dbReference type="Proteomes" id="UP001500902">
    <property type="component" value="Unassembled WGS sequence"/>
</dbReference>
<dbReference type="PROSITE" id="PS00012">
    <property type="entry name" value="PHOSPHOPANTETHEINE"/>
    <property type="match status" value="1"/>
</dbReference>
<evidence type="ECO:0008006" key="8">
    <source>
        <dbReference type="Google" id="ProtNLM"/>
    </source>
</evidence>
<dbReference type="InterPro" id="IPR014031">
    <property type="entry name" value="Ketoacyl_synth_C"/>
</dbReference>
<dbReference type="InterPro" id="IPR001227">
    <property type="entry name" value="Ac_transferase_dom_sf"/>
</dbReference>
<dbReference type="Gene3D" id="3.40.50.1820">
    <property type="entry name" value="alpha/beta hydrolase"/>
    <property type="match status" value="2"/>
</dbReference>
<dbReference type="InterPro" id="IPR018201">
    <property type="entry name" value="Ketoacyl_synth_AS"/>
</dbReference>
<dbReference type="InterPro" id="IPR036291">
    <property type="entry name" value="NAD(P)-bd_dom_sf"/>
</dbReference>
<evidence type="ECO:0000256" key="1">
    <source>
        <dbReference type="ARBA" id="ARBA00022450"/>
    </source>
</evidence>
<dbReference type="Pfam" id="PF00975">
    <property type="entry name" value="Thioesterase"/>
    <property type="match status" value="1"/>
</dbReference>
<dbReference type="NCBIfam" id="TIGR04020">
    <property type="entry name" value="seco_metab_LLM"/>
    <property type="match status" value="1"/>
</dbReference>
<organism evidence="6 7">
    <name type="scientific">Nonomuraea antimicrobica</name>
    <dbReference type="NCBI Taxonomy" id="561173"/>
    <lineage>
        <taxon>Bacteria</taxon>
        <taxon>Bacillati</taxon>
        <taxon>Actinomycetota</taxon>
        <taxon>Actinomycetes</taxon>
        <taxon>Streptosporangiales</taxon>
        <taxon>Streptosporangiaceae</taxon>
        <taxon>Nonomuraea</taxon>
    </lineage>
</organism>
<name>A0ABP7DT03_9ACTN</name>